<evidence type="ECO:0000313" key="2">
    <source>
        <dbReference type="EMBL" id="KAG2409409.1"/>
    </source>
</evidence>
<dbReference type="AlphaFoldDB" id="A0A8T0LB94"/>
<evidence type="ECO:0000313" key="3">
    <source>
        <dbReference type="Proteomes" id="UP000743370"/>
    </source>
</evidence>
<evidence type="ECO:0000256" key="1">
    <source>
        <dbReference type="SAM" id="MobiDB-lite"/>
    </source>
</evidence>
<comment type="caution">
    <text evidence="2">The sequence shown here is derived from an EMBL/GenBank/DDBJ whole genome shotgun (WGS) entry which is preliminary data.</text>
</comment>
<organism evidence="2 3">
    <name type="scientific">Phaseolus angularis</name>
    <name type="common">Azuki bean</name>
    <name type="synonym">Vigna angularis</name>
    <dbReference type="NCBI Taxonomy" id="3914"/>
    <lineage>
        <taxon>Eukaryota</taxon>
        <taxon>Viridiplantae</taxon>
        <taxon>Streptophyta</taxon>
        <taxon>Embryophyta</taxon>
        <taxon>Tracheophyta</taxon>
        <taxon>Spermatophyta</taxon>
        <taxon>Magnoliopsida</taxon>
        <taxon>eudicotyledons</taxon>
        <taxon>Gunneridae</taxon>
        <taxon>Pentapetalae</taxon>
        <taxon>rosids</taxon>
        <taxon>fabids</taxon>
        <taxon>Fabales</taxon>
        <taxon>Fabaceae</taxon>
        <taxon>Papilionoideae</taxon>
        <taxon>50 kb inversion clade</taxon>
        <taxon>NPAAA clade</taxon>
        <taxon>indigoferoid/millettioid clade</taxon>
        <taxon>Phaseoleae</taxon>
        <taxon>Vigna</taxon>
    </lineage>
</organism>
<protein>
    <submittedName>
        <fullName evidence="2">Uncharacterized protein</fullName>
    </submittedName>
</protein>
<dbReference type="Proteomes" id="UP000743370">
    <property type="component" value="Unassembled WGS sequence"/>
</dbReference>
<gene>
    <name evidence="2" type="ORF">HKW66_Vig0000740</name>
</gene>
<reference evidence="2 3" key="1">
    <citation type="submission" date="2020-05" db="EMBL/GenBank/DDBJ databases">
        <title>Vigna angularis (adzuki bean) Var. LongXiaoDou No. 4 denovo assembly.</title>
        <authorList>
            <person name="Xiang H."/>
        </authorList>
    </citation>
    <scope>NUCLEOTIDE SEQUENCE [LARGE SCALE GENOMIC DNA]</scope>
    <source>
        <tissue evidence="2">Leaf</tissue>
    </source>
</reference>
<dbReference type="EMBL" id="JABFOF010000001">
    <property type="protein sequence ID" value="KAG2409409.1"/>
    <property type="molecule type" value="Genomic_DNA"/>
</dbReference>
<accession>A0A8T0LB94</accession>
<sequence length="160" mass="18066">MGKNTCYPSSQKGHKKSSSNSSSSGKHGVHHSRTGRSSYPSYGSRIEDDMRSTSSAYSTISTFSSKVDSDIRSTGFAYSRISTFSSRVNRDIRSNLSRDSYYRIYSRVDDDTRRYMGDALRESSPWLFVGVNVHKNVYKEATSWMTSVFRNARTQTSDEG</sequence>
<feature type="region of interest" description="Disordered" evidence="1">
    <location>
        <begin position="1"/>
        <end position="46"/>
    </location>
</feature>
<proteinExistence type="predicted"/>
<name>A0A8T0LB94_PHAAN</name>